<feature type="transmembrane region" description="Helical" evidence="9">
    <location>
        <begin position="174"/>
        <end position="195"/>
    </location>
</feature>
<evidence type="ECO:0000313" key="11">
    <source>
        <dbReference type="Proteomes" id="UP000182100"/>
    </source>
</evidence>
<dbReference type="PANTHER" id="PTHR32196:SF71">
    <property type="entry name" value="AUTOINDUCER 2 IMPORT SYSTEM PERMEASE PROTEIN LSRD"/>
    <property type="match status" value="1"/>
</dbReference>
<keyword evidence="3" id="KW-1003">Cell membrane</keyword>
<feature type="transmembrane region" description="Helical" evidence="9">
    <location>
        <begin position="227"/>
        <end position="247"/>
    </location>
</feature>
<evidence type="ECO:0000256" key="8">
    <source>
        <dbReference type="ARBA" id="ARBA00039381"/>
    </source>
</evidence>
<dbReference type="PANTHER" id="PTHR32196">
    <property type="entry name" value="ABC TRANSPORTER PERMEASE PROTEIN YPHD-RELATED-RELATED"/>
    <property type="match status" value="1"/>
</dbReference>
<evidence type="ECO:0000256" key="5">
    <source>
        <dbReference type="ARBA" id="ARBA00022692"/>
    </source>
</evidence>
<dbReference type="Proteomes" id="UP000182100">
    <property type="component" value="Unassembled WGS sequence"/>
</dbReference>
<sequence>MTTTTTTTESPIPNTAVRAVRRLGTGAPVYALLVVLLAALAITDPGFYEPDSFLAFVKRAAPLVILAAGQYLVIVSGGFDLSVGAVVTAGVVAGAEFYGSYPDAHWLLVTAGLLVAGAVVGLANGLITTRLRVPSFITTLGMMLILEGAVFYWTGGSPQGVLPQSFREFGRGTAGGWLPWAVPACVVVGAAAVWLMRSDFGRTLLATGDSERAANLAGVRVPRVRTLAFVLSGAAAALAAVLVAGFSGVSAQAGRGLEFEAITAVVLGGVLLGGGRGSVVAAMAGAFSLQALFTLLNLQGISGALESTVQGVIVIAAVGLGATGRPGLNRLRRHRSQPSGGTSS</sequence>
<evidence type="ECO:0000256" key="6">
    <source>
        <dbReference type="ARBA" id="ARBA00022989"/>
    </source>
</evidence>
<feature type="transmembrane region" description="Helical" evidence="9">
    <location>
        <begin position="105"/>
        <end position="126"/>
    </location>
</feature>
<protein>
    <recommendedName>
        <fullName evidence="8">Autoinducer 2 import system permease protein LsrD</fullName>
    </recommendedName>
</protein>
<dbReference type="GO" id="GO:0005886">
    <property type="term" value="C:plasma membrane"/>
    <property type="evidence" value="ECO:0007669"/>
    <property type="project" value="UniProtKB-SubCell"/>
</dbReference>
<evidence type="ECO:0000256" key="3">
    <source>
        <dbReference type="ARBA" id="ARBA00022475"/>
    </source>
</evidence>
<evidence type="ECO:0000313" key="10">
    <source>
        <dbReference type="EMBL" id="SDD84274.1"/>
    </source>
</evidence>
<keyword evidence="5 9" id="KW-0812">Transmembrane</keyword>
<comment type="subcellular location">
    <subcellularLocation>
        <location evidence="1">Cell membrane</location>
        <topology evidence="1">Multi-pass membrane protein</topology>
    </subcellularLocation>
</comment>
<dbReference type="EMBL" id="FMZK01000012">
    <property type="protein sequence ID" value="SDD84274.1"/>
    <property type="molecule type" value="Genomic_DNA"/>
</dbReference>
<dbReference type="RefSeq" id="WP_055574811.1">
    <property type="nucleotide sequence ID" value="NZ_FMZK01000012.1"/>
</dbReference>
<keyword evidence="11" id="KW-1185">Reference proteome</keyword>
<dbReference type="Pfam" id="PF02653">
    <property type="entry name" value="BPD_transp_2"/>
    <property type="match status" value="1"/>
</dbReference>
<keyword evidence="7 9" id="KW-0472">Membrane</keyword>
<dbReference type="InterPro" id="IPR001851">
    <property type="entry name" value="ABC_transp_permease"/>
</dbReference>
<keyword evidence="2" id="KW-0813">Transport</keyword>
<dbReference type="CDD" id="cd06579">
    <property type="entry name" value="TM_PBP1_transp_AraH_like"/>
    <property type="match status" value="1"/>
</dbReference>
<keyword evidence="6 9" id="KW-1133">Transmembrane helix</keyword>
<evidence type="ECO:0000256" key="7">
    <source>
        <dbReference type="ARBA" id="ARBA00023136"/>
    </source>
</evidence>
<dbReference type="GO" id="GO:0022857">
    <property type="term" value="F:transmembrane transporter activity"/>
    <property type="evidence" value="ECO:0007669"/>
    <property type="project" value="InterPro"/>
</dbReference>
<feature type="transmembrane region" description="Helical" evidence="9">
    <location>
        <begin position="29"/>
        <end position="48"/>
    </location>
</feature>
<dbReference type="STRING" id="67344.SAMN05216505_112166"/>
<keyword evidence="4" id="KW-0997">Cell inner membrane</keyword>
<gene>
    <name evidence="10" type="ORF">SAMN05216505_112166</name>
</gene>
<evidence type="ECO:0000256" key="9">
    <source>
        <dbReference type="SAM" id="Phobius"/>
    </source>
</evidence>
<name>A0A1G6Y1B0_9ACTN</name>
<dbReference type="AlphaFoldDB" id="A0A1G6Y1B0"/>
<accession>A0A1G6Y1B0</accession>
<feature type="transmembrane region" description="Helical" evidence="9">
    <location>
        <begin position="133"/>
        <end position="154"/>
    </location>
</feature>
<evidence type="ECO:0000256" key="4">
    <source>
        <dbReference type="ARBA" id="ARBA00022519"/>
    </source>
</evidence>
<organism evidence="10 11">
    <name type="scientific">Streptomyces prasinopilosus</name>
    <dbReference type="NCBI Taxonomy" id="67344"/>
    <lineage>
        <taxon>Bacteria</taxon>
        <taxon>Bacillati</taxon>
        <taxon>Actinomycetota</taxon>
        <taxon>Actinomycetes</taxon>
        <taxon>Kitasatosporales</taxon>
        <taxon>Streptomycetaceae</taxon>
        <taxon>Streptomyces</taxon>
    </lineage>
</organism>
<evidence type="ECO:0000256" key="1">
    <source>
        <dbReference type="ARBA" id="ARBA00004651"/>
    </source>
</evidence>
<proteinExistence type="predicted"/>
<feature type="transmembrane region" description="Helical" evidence="9">
    <location>
        <begin position="253"/>
        <end position="272"/>
    </location>
</feature>
<reference evidence="11" key="1">
    <citation type="submission" date="2016-10" db="EMBL/GenBank/DDBJ databases">
        <authorList>
            <person name="Varghese N."/>
            <person name="Submissions S."/>
        </authorList>
    </citation>
    <scope>NUCLEOTIDE SEQUENCE [LARGE SCALE GENOMIC DNA]</scope>
    <source>
        <strain evidence="11">CGMCC 4.3504</strain>
    </source>
</reference>
<evidence type="ECO:0000256" key="2">
    <source>
        <dbReference type="ARBA" id="ARBA00022448"/>
    </source>
</evidence>
<feature type="transmembrane region" description="Helical" evidence="9">
    <location>
        <begin position="60"/>
        <end position="93"/>
    </location>
</feature>